<protein>
    <submittedName>
        <fullName evidence="2">Uncharacterized protein</fullName>
    </submittedName>
</protein>
<feature type="region of interest" description="Disordered" evidence="1">
    <location>
        <begin position="94"/>
        <end position="113"/>
    </location>
</feature>
<organism evidence="2 3">
    <name type="scientific">Clohesyomyces aquaticus</name>
    <dbReference type="NCBI Taxonomy" id="1231657"/>
    <lineage>
        <taxon>Eukaryota</taxon>
        <taxon>Fungi</taxon>
        <taxon>Dikarya</taxon>
        <taxon>Ascomycota</taxon>
        <taxon>Pezizomycotina</taxon>
        <taxon>Dothideomycetes</taxon>
        <taxon>Pleosporomycetidae</taxon>
        <taxon>Pleosporales</taxon>
        <taxon>Lindgomycetaceae</taxon>
        <taxon>Clohesyomyces</taxon>
    </lineage>
</organism>
<dbReference type="Proteomes" id="UP000193144">
    <property type="component" value="Unassembled WGS sequence"/>
</dbReference>
<evidence type="ECO:0000313" key="2">
    <source>
        <dbReference type="EMBL" id="ORY11715.1"/>
    </source>
</evidence>
<dbReference type="EMBL" id="MCFA01000058">
    <property type="protein sequence ID" value="ORY11715.1"/>
    <property type="molecule type" value="Genomic_DNA"/>
</dbReference>
<evidence type="ECO:0000256" key="1">
    <source>
        <dbReference type="SAM" id="MobiDB-lite"/>
    </source>
</evidence>
<comment type="caution">
    <text evidence="2">The sequence shown here is derived from an EMBL/GenBank/DDBJ whole genome shotgun (WGS) entry which is preliminary data.</text>
</comment>
<evidence type="ECO:0000313" key="3">
    <source>
        <dbReference type="Proteomes" id="UP000193144"/>
    </source>
</evidence>
<sequence length="113" mass="12218">MFSFSVKKRSMRGSLGQLWVTVGRAAVASILCICQASLCASVGRDDARSVAGRVAAMVADSGTTLILRIYPLQSARIGLRRGACRRLDSSRLQDAAQGHACQDPLARDRARRR</sequence>
<dbReference type="AlphaFoldDB" id="A0A1Y1ZPH0"/>
<reference evidence="2 3" key="1">
    <citation type="submission" date="2016-07" db="EMBL/GenBank/DDBJ databases">
        <title>Pervasive Adenine N6-methylation of Active Genes in Fungi.</title>
        <authorList>
            <consortium name="DOE Joint Genome Institute"/>
            <person name="Mondo S.J."/>
            <person name="Dannebaum R.O."/>
            <person name="Kuo R.C."/>
            <person name="Labutti K."/>
            <person name="Haridas S."/>
            <person name="Kuo A."/>
            <person name="Salamov A."/>
            <person name="Ahrendt S.R."/>
            <person name="Lipzen A."/>
            <person name="Sullivan W."/>
            <person name="Andreopoulos W.B."/>
            <person name="Clum A."/>
            <person name="Lindquist E."/>
            <person name="Daum C."/>
            <person name="Ramamoorthy G.K."/>
            <person name="Gryganskyi A."/>
            <person name="Culley D."/>
            <person name="Magnuson J.K."/>
            <person name="James T.Y."/>
            <person name="O'Malley M.A."/>
            <person name="Stajich J.E."/>
            <person name="Spatafora J.W."/>
            <person name="Visel A."/>
            <person name="Grigoriev I.V."/>
        </authorList>
    </citation>
    <scope>NUCLEOTIDE SEQUENCE [LARGE SCALE GENOMIC DNA]</scope>
    <source>
        <strain evidence="2 3">CBS 115471</strain>
    </source>
</reference>
<keyword evidence="3" id="KW-1185">Reference proteome</keyword>
<accession>A0A1Y1ZPH0</accession>
<name>A0A1Y1ZPH0_9PLEO</name>
<proteinExistence type="predicted"/>
<gene>
    <name evidence="2" type="ORF">BCR34DRAFT_316652</name>
</gene>